<gene>
    <name evidence="4" type="ORF">Dsi01nite_094460</name>
</gene>
<organism evidence="4 5">
    <name type="scientific">Dactylosporangium siamense</name>
    <dbReference type="NCBI Taxonomy" id="685454"/>
    <lineage>
        <taxon>Bacteria</taxon>
        <taxon>Bacillati</taxon>
        <taxon>Actinomycetota</taxon>
        <taxon>Actinomycetes</taxon>
        <taxon>Micromonosporales</taxon>
        <taxon>Micromonosporaceae</taxon>
        <taxon>Dactylosporangium</taxon>
    </lineage>
</organism>
<protein>
    <recommendedName>
        <fullName evidence="6">DUF2786 domain-containing protein</fullName>
    </recommendedName>
</protein>
<sequence length="410" mass="43898">MLNGSVGYERGLDTLTVAPAAEVDPALFAALQSACRRLFERGWQPGELHRVVGRRGTVPHTVLVTDAVAAHLRGFRPATVDPRWRAQADALGATVWWPADNVYFDRLPARWRVDRIEILDTVLVLLGILRTLPAIEVLIPVPGTAVAAASSKKSGSKRAGAVDVRMLDRVRALLAKAESTTYPAEAETYTAKAQELVARHSIDEALLVARSGADGAPSTVVPFARRIGVDHPYESEKASLLDAVARANRCHAVWSPELGFATVFGFDSDIDAVDLLHTSLLVQANRAMSAAEPLGVQANGKAGRARLKTFRQSFLVGFAVRIGERLTRASEAAVAEAAAGAGPGEGPATAAPQDLLPVLAARDAQVRETMERVFPRTVRGRGTRVDSDEGWDSGRAAADRVALHQEPRQG</sequence>
<feature type="region of interest" description="Disordered" evidence="1">
    <location>
        <begin position="377"/>
        <end position="410"/>
    </location>
</feature>
<evidence type="ECO:0000256" key="1">
    <source>
        <dbReference type="SAM" id="MobiDB-lite"/>
    </source>
</evidence>
<evidence type="ECO:0000313" key="4">
    <source>
        <dbReference type="EMBL" id="GIG51405.1"/>
    </source>
</evidence>
<dbReference type="InterPro" id="IPR024498">
    <property type="entry name" value="DUF2786"/>
</dbReference>
<dbReference type="AlphaFoldDB" id="A0A919PV54"/>
<keyword evidence="5" id="KW-1185">Reference proteome</keyword>
<dbReference type="EMBL" id="BONQ01000154">
    <property type="protein sequence ID" value="GIG51405.1"/>
    <property type="molecule type" value="Genomic_DNA"/>
</dbReference>
<dbReference type="InterPro" id="IPR055592">
    <property type="entry name" value="DUF7168"/>
</dbReference>
<feature type="domain" description="DUF2786" evidence="2">
    <location>
        <begin position="165"/>
        <end position="204"/>
    </location>
</feature>
<dbReference type="Pfam" id="PF23771">
    <property type="entry name" value="DUF7168"/>
    <property type="match status" value="1"/>
</dbReference>
<evidence type="ECO:0000259" key="2">
    <source>
        <dbReference type="Pfam" id="PF10979"/>
    </source>
</evidence>
<dbReference type="Pfam" id="PF10979">
    <property type="entry name" value="DUF2786"/>
    <property type="match status" value="1"/>
</dbReference>
<accession>A0A919PV54</accession>
<evidence type="ECO:0000259" key="3">
    <source>
        <dbReference type="Pfam" id="PF23771"/>
    </source>
</evidence>
<proteinExistence type="predicted"/>
<evidence type="ECO:0000313" key="5">
    <source>
        <dbReference type="Proteomes" id="UP000660611"/>
    </source>
</evidence>
<feature type="domain" description="DUF7168" evidence="3">
    <location>
        <begin position="237"/>
        <end position="337"/>
    </location>
</feature>
<reference evidence="4" key="1">
    <citation type="submission" date="2021-01" db="EMBL/GenBank/DDBJ databases">
        <title>Whole genome shotgun sequence of Dactylosporangium siamense NBRC 106093.</title>
        <authorList>
            <person name="Komaki H."/>
            <person name="Tamura T."/>
        </authorList>
    </citation>
    <scope>NUCLEOTIDE SEQUENCE</scope>
    <source>
        <strain evidence="4">NBRC 106093</strain>
    </source>
</reference>
<feature type="compositionally biased region" description="Basic and acidic residues" evidence="1">
    <location>
        <begin position="397"/>
        <end position="410"/>
    </location>
</feature>
<comment type="caution">
    <text evidence="4">The sequence shown here is derived from an EMBL/GenBank/DDBJ whole genome shotgun (WGS) entry which is preliminary data.</text>
</comment>
<name>A0A919PV54_9ACTN</name>
<dbReference type="Proteomes" id="UP000660611">
    <property type="component" value="Unassembled WGS sequence"/>
</dbReference>
<evidence type="ECO:0008006" key="6">
    <source>
        <dbReference type="Google" id="ProtNLM"/>
    </source>
</evidence>